<gene>
    <name evidence="8" type="ORF">SAMN02745206_03180</name>
</gene>
<dbReference type="InterPro" id="IPR050638">
    <property type="entry name" value="AA-Vitamin_Transporters"/>
</dbReference>
<dbReference type="SUPFAM" id="SSF103481">
    <property type="entry name" value="Multidrug resistance efflux transporter EmrE"/>
    <property type="match status" value="2"/>
</dbReference>
<evidence type="ECO:0000256" key="1">
    <source>
        <dbReference type="ARBA" id="ARBA00004651"/>
    </source>
</evidence>
<feature type="transmembrane region" description="Helical" evidence="6">
    <location>
        <begin position="245"/>
        <end position="264"/>
    </location>
</feature>
<accession>A0A1M5GQ86</accession>
<dbReference type="Pfam" id="PF00892">
    <property type="entry name" value="EamA"/>
    <property type="match status" value="2"/>
</dbReference>
<dbReference type="RefSeq" id="WP_073041213.1">
    <property type="nucleotide sequence ID" value="NZ_FQVB01000039.1"/>
</dbReference>
<keyword evidence="3 6" id="KW-0812">Transmembrane</keyword>
<dbReference type="InterPro" id="IPR037185">
    <property type="entry name" value="EmrE-like"/>
</dbReference>
<evidence type="ECO:0000313" key="8">
    <source>
        <dbReference type="EMBL" id="SHG05721.1"/>
    </source>
</evidence>
<dbReference type="STRING" id="1121391.SAMN02745206_03180"/>
<feature type="transmembrane region" description="Helical" evidence="6">
    <location>
        <begin position="211"/>
        <end position="233"/>
    </location>
</feature>
<dbReference type="Gene3D" id="1.10.3730.20">
    <property type="match status" value="1"/>
</dbReference>
<comment type="subcellular location">
    <subcellularLocation>
        <location evidence="1">Cell membrane</location>
        <topology evidence="1">Multi-pass membrane protein</topology>
    </subcellularLocation>
</comment>
<keyword evidence="2" id="KW-1003">Cell membrane</keyword>
<keyword evidence="4 6" id="KW-1133">Transmembrane helix</keyword>
<feature type="transmembrane region" description="Helical" evidence="6">
    <location>
        <begin position="270"/>
        <end position="287"/>
    </location>
</feature>
<feature type="transmembrane region" description="Helical" evidence="6">
    <location>
        <begin position="150"/>
        <end position="170"/>
    </location>
</feature>
<feature type="domain" description="EamA" evidence="7">
    <location>
        <begin position="151"/>
        <end position="286"/>
    </location>
</feature>
<keyword evidence="9" id="KW-1185">Reference proteome</keyword>
<dbReference type="PANTHER" id="PTHR32322">
    <property type="entry name" value="INNER MEMBRANE TRANSPORTER"/>
    <property type="match status" value="1"/>
</dbReference>
<feature type="domain" description="EamA" evidence="7">
    <location>
        <begin position="6"/>
        <end position="138"/>
    </location>
</feature>
<evidence type="ECO:0000256" key="2">
    <source>
        <dbReference type="ARBA" id="ARBA00022475"/>
    </source>
</evidence>
<dbReference type="GO" id="GO:0005886">
    <property type="term" value="C:plasma membrane"/>
    <property type="evidence" value="ECO:0007669"/>
    <property type="project" value="UniProtKB-SubCell"/>
</dbReference>
<evidence type="ECO:0000256" key="4">
    <source>
        <dbReference type="ARBA" id="ARBA00022989"/>
    </source>
</evidence>
<dbReference type="EMBL" id="FQVB01000039">
    <property type="protein sequence ID" value="SHG05721.1"/>
    <property type="molecule type" value="Genomic_DNA"/>
</dbReference>
<feature type="transmembrane region" description="Helical" evidence="6">
    <location>
        <begin position="35"/>
        <end position="55"/>
    </location>
</feature>
<dbReference type="AlphaFoldDB" id="A0A1M5GQ86"/>
<evidence type="ECO:0000256" key="5">
    <source>
        <dbReference type="ARBA" id="ARBA00023136"/>
    </source>
</evidence>
<evidence type="ECO:0000256" key="6">
    <source>
        <dbReference type="SAM" id="Phobius"/>
    </source>
</evidence>
<evidence type="ECO:0000256" key="3">
    <source>
        <dbReference type="ARBA" id="ARBA00022692"/>
    </source>
</evidence>
<feature type="transmembrane region" description="Helical" evidence="6">
    <location>
        <begin position="7"/>
        <end position="29"/>
    </location>
</feature>
<sequence length="348" mass="36011">MKTTAKAYLAALGAVTIWGMSFVATKVALRSFPPYSLLTARFLLAGGLLALLWIYRARERIHARDLGLFFLLGIMDPGLYFVCETYGLLRTSASVASLIIASIPVFVALLASVFLKERTGLHGAMGILLTLAGVGLLVKNGADPAASSSLAGNLLILGAALCAAVYTVVSRTLGGRYGALTVTTLQAFFAVVFFLPFAVGEWEGGWVHRVSTQGALAVGFLGLFASLGAFFLYNRALGALPASSVAVFINLIPVVTVVTAWLVLGERLSAGQVGGGLLVVVGVVLSARGRAEAGSPWGVGLWRRLLAVFLKRGGAYGGLSLASAQQHVKGPGAPVPGAGAGKGEHEAL</sequence>
<dbReference type="Proteomes" id="UP000184076">
    <property type="component" value="Unassembled WGS sequence"/>
</dbReference>
<feature type="transmembrane region" description="Helical" evidence="6">
    <location>
        <begin position="67"/>
        <end position="89"/>
    </location>
</feature>
<evidence type="ECO:0000259" key="7">
    <source>
        <dbReference type="Pfam" id="PF00892"/>
    </source>
</evidence>
<organism evidence="8 9">
    <name type="scientific">Desulfacinum infernum DSM 9756</name>
    <dbReference type="NCBI Taxonomy" id="1121391"/>
    <lineage>
        <taxon>Bacteria</taxon>
        <taxon>Pseudomonadati</taxon>
        <taxon>Thermodesulfobacteriota</taxon>
        <taxon>Syntrophobacteria</taxon>
        <taxon>Syntrophobacterales</taxon>
        <taxon>Syntrophobacteraceae</taxon>
        <taxon>Desulfacinum</taxon>
    </lineage>
</organism>
<reference evidence="9" key="1">
    <citation type="submission" date="2016-11" db="EMBL/GenBank/DDBJ databases">
        <authorList>
            <person name="Varghese N."/>
            <person name="Submissions S."/>
        </authorList>
    </citation>
    <scope>NUCLEOTIDE SEQUENCE [LARGE SCALE GENOMIC DNA]</scope>
    <source>
        <strain evidence="9">DSM 9756</strain>
    </source>
</reference>
<feature type="transmembrane region" description="Helical" evidence="6">
    <location>
        <begin position="121"/>
        <end position="138"/>
    </location>
</feature>
<name>A0A1M5GQ86_9BACT</name>
<evidence type="ECO:0000313" key="9">
    <source>
        <dbReference type="Proteomes" id="UP000184076"/>
    </source>
</evidence>
<protein>
    <submittedName>
        <fullName evidence="8">Permease of the drug/metabolite transporter (DMT) superfamily</fullName>
    </submittedName>
</protein>
<dbReference type="InterPro" id="IPR000620">
    <property type="entry name" value="EamA_dom"/>
</dbReference>
<dbReference type="PANTHER" id="PTHR32322:SF18">
    <property type="entry name" value="S-ADENOSYLMETHIONINE_S-ADENOSYLHOMOCYSTEINE TRANSPORTER"/>
    <property type="match status" value="1"/>
</dbReference>
<keyword evidence="5 6" id="KW-0472">Membrane</keyword>
<proteinExistence type="predicted"/>
<feature type="transmembrane region" description="Helical" evidence="6">
    <location>
        <begin position="95"/>
        <end position="114"/>
    </location>
</feature>
<feature type="transmembrane region" description="Helical" evidence="6">
    <location>
        <begin position="177"/>
        <end position="199"/>
    </location>
</feature>
<dbReference type="OrthoDB" id="5416392at2"/>